<evidence type="ECO:0000313" key="4">
    <source>
        <dbReference type="Proteomes" id="UP000593765"/>
    </source>
</evidence>
<protein>
    <submittedName>
        <fullName evidence="3">DUF1449 family protein</fullName>
    </submittedName>
</protein>
<feature type="transmembrane region" description="Helical" evidence="1">
    <location>
        <begin position="119"/>
        <end position="137"/>
    </location>
</feature>
<dbReference type="RefSeq" id="WP_206291649.1">
    <property type="nucleotide sequence ID" value="NZ_CP063458.1"/>
</dbReference>
<feature type="transmembrane region" description="Helical" evidence="1">
    <location>
        <begin position="12"/>
        <end position="30"/>
    </location>
</feature>
<dbReference type="Proteomes" id="UP000593765">
    <property type="component" value="Chromosome"/>
</dbReference>
<dbReference type="InterPro" id="IPR048376">
    <property type="entry name" value="YqiJ_N"/>
</dbReference>
<gene>
    <name evidence="3" type="ORF">IPV69_20800</name>
</gene>
<evidence type="ECO:0000313" key="3">
    <source>
        <dbReference type="EMBL" id="QOV88652.1"/>
    </source>
</evidence>
<keyword evidence="1" id="KW-0472">Membrane</keyword>
<dbReference type="KEGG" id="hbs:IPV69_20800"/>
<keyword evidence="1" id="KW-0812">Transmembrane</keyword>
<feature type="domain" description="Inner membrane protein YqiJ N-terminal" evidence="2">
    <location>
        <begin position="16"/>
        <end position="168"/>
    </location>
</feature>
<dbReference type="AlphaFoldDB" id="A0A7M2WU15"/>
<name>A0A7M2WU15_9BACT</name>
<evidence type="ECO:0000259" key="2">
    <source>
        <dbReference type="Pfam" id="PF21001"/>
    </source>
</evidence>
<dbReference type="Pfam" id="PF21001">
    <property type="entry name" value="YqiJ_N"/>
    <property type="match status" value="1"/>
</dbReference>
<dbReference type="EMBL" id="CP063458">
    <property type="protein sequence ID" value="QOV88652.1"/>
    <property type="molecule type" value="Genomic_DNA"/>
</dbReference>
<accession>A0A7M2WU15</accession>
<reference evidence="3 4" key="1">
    <citation type="submission" date="2020-10" db="EMBL/GenBank/DDBJ databases">
        <title>Wide distribution of Phycisphaera-like planctomycetes from WD2101 soil group in peatlands and genome analysis of the first cultivated representative.</title>
        <authorList>
            <person name="Dedysh S.N."/>
            <person name="Beletsky A.V."/>
            <person name="Ivanova A."/>
            <person name="Kulichevskaya I.S."/>
            <person name="Suzina N.E."/>
            <person name="Philippov D.A."/>
            <person name="Rakitin A.L."/>
            <person name="Mardanov A.V."/>
            <person name="Ravin N.V."/>
        </authorList>
    </citation>
    <scope>NUCLEOTIDE SEQUENCE [LARGE SCALE GENOMIC DNA]</scope>
    <source>
        <strain evidence="3 4">M1803</strain>
    </source>
</reference>
<keyword evidence="1" id="KW-1133">Transmembrane helix</keyword>
<sequence>MTSEWLLGWQNLVFIVPFAVALTYLLLYAVSGITFGDADADHDFSADTDVDAEADIDHDADLDADGTDTAVAPASAGHAGGTGDLFHGSPPTTDHGSIAPDPGALKTALIWIGVGRVPLSILLMVLCLTWGVSGFLFNQSFRDYFERPWQVTFVSLPAAVLLSLLVTRLVVRSIDRWLPLDETTARRRHDLLGLRGVALYDISDKFGMVTLRDDRGELHQVPCRVADGHGPIAKNQPVVLVAYNARENLYRVVAPEAVEAQKVFAS</sequence>
<proteinExistence type="predicted"/>
<keyword evidence="4" id="KW-1185">Reference proteome</keyword>
<evidence type="ECO:0000256" key="1">
    <source>
        <dbReference type="SAM" id="Phobius"/>
    </source>
</evidence>
<organism evidence="3 4">
    <name type="scientific">Humisphaera borealis</name>
    <dbReference type="NCBI Taxonomy" id="2807512"/>
    <lineage>
        <taxon>Bacteria</taxon>
        <taxon>Pseudomonadati</taxon>
        <taxon>Planctomycetota</taxon>
        <taxon>Phycisphaerae</taxon>
        <taxon>Tepidisphaerales</taxon>
        <taxon>Tepidisphaeraceae</taxon>
        <taxon>Humisphaera</taxon>
    </lineage>
</organism>
<feature type="transmembrane region" description="Helical" evidence="1">
    <location>
        <begin position="149"/>
        <end position="171"/>
    </location>
</feature>